<protein>
    <submittedName>
        <fullName evidence="1">Uncharacterized protein</fullName>
    </submittedName>
</protein>
<proteinExistence type="predicted"/>
<organism evidence="1">
    <name type="scientific">Anguilla anguilla</name>
    <name type="common">European freshwater eel</name>
    <name type="synonym">Muraena anguilla</name>
    <dbReference type="NCBI Taxonomy" id="7936"/>
    <lineage>
        <taxon>Eukaryota</taxon>
        <taxon>Metazoa</taxon>
        <taxon>Chordata</taxon>
        <taxon>Craniata</taxon>
        <taxon>Vertebrata</taxon>
        <taxon>Euteleostomi</taxon>
        <taxon>Actinopterygii</taxon>
        <taxon>Neopterygii</taxon>
        <taxon>Teleostei</taxon>
        <taxon>Anguilliformes</taxon>
        <taxon>Anguillidae</taxon>
        <taxon>Anguilla</taxon>
    </lineage>
</organism>
<accession>A0A0E9V2H5</accession>
<name>A0A0E9V2H5_ANGAN</name>
<reference evidence="1" key="2">
    <citation type="journal article" date="2015" name="Fish Shellfish Immunol.">
        <title>Early steps in the European eel (Anguilla anguilla)-Vibrio vulnificus interaction in the gills: Role of the RtxA13 toxin.</title>
        <authorList>
            <person name="Callol A."/>
            <person name="Pajuelo D."/>
            <person name="Ebbesson L."/>
            <person name="Teles M."/>
            <person name="MacKenzie S."/>
            <person name="Amaro C."/>
        </authorList>
    </citation>
    <scope>NUCLEOTIDE SEQUENCE</scope>
</reference>
<evidence type="ECO:0000313" key="1">
    <source>
        <dbReference type="EMBL" id="JAH72314.1"/>
    </source>
</evidence>
<dbReference type="EMBL" id="GBXM01036263">
    <property type="protein sequence ID" value="JAH72314.1"/>
    <property type="molecule type" value="Transcribed_RNA"/>
</dbReference>
<sequence>MYKIMTPTRRSRR</sequence>
<reference evidence="1" key="1">
    <citation type="submission" date="2014-11" db="EMBL/GenBank/DDBJ databases">
        <authorList>
            <person name="Amaro Gonzalez C."/>
        </authorList>
    </citation>
    <scope>NUCLEOTIDE SEQUENCE</scope>
</reference>